<sequence length="1021" mass="110882">MIPSVPVDATQTGARTRARFRYQDRVIALTVIRLLNEESLESVLVEYGTDVTLEYIGGDVELVSIKSRDPHQQGSIGWTWDALKKQHVLHHLYQLWRTHPQVKTTVYSEAPLQGDAVRLTDPATKISPEMLSRVAKHIEASKEEAAAFLCSFAWGPPTPRDSDLLVIAEQQTRRYLEKEGRDPSGAVAACQALIEAIEHASTGDPRRNPSGRPTRRQVDDAPSVLAQARRLTAKSLRVIVLSAAEEATKKRARLTSSPTFVGHPELITDIVNALRDGQTCALVGPPGAGKTSIAFEVAARSSPPWAVHFIDASGATELALSLASFTGVSPESDAPLAQTAAFPGDGADLLIIDGVTDPEVIAPYLRATGAARVLITSTSSRLTANVTVFPVEGLSAEDTFEYLSKNWPDAVDLAEDLYRETHGNALALSQASGTARLAGLSPEVYLQTLATSPVAALSLRGERPSDHTVAKSIMLALQVLQTHSPQAFDLLTALSVFGNGPVDVSRFADNTIRVFLPGRDFLEKTFLQSQPPTTPLLETLRDPAGRAELTAALVAASHVRCVGESVLVHPLVRRLNLATADDLTIPLELAIGSFDIFGQGTPRRGGTFDELRLIDGVLARCTERGILGPAYYRAAQHASLLLSSIGARDRALELAVEAHDWVLRSIAKGQAPDEMRFFADNAYALSLSSIGNHDESAQLLLRSVEDINRKLTYLLRKRWITRIPPKDANTTNALAHAKLEAVAHLVRIAAESGDASLAVAIQLPSDEEAEQWPGATERATYWTARARWEWFFGDPDAATIAAHNAVQLVRDGRVRRDVAAEALAVASGKFHNQDPQVRASLAEEVLSTYTQEFGDGAKDTIEYIVLLTESADAHIDNGDTVAARRVVEEAHQLWTESFADDKFLYGRVLAARGRLALTEAIHEAESVARVLSCLVRARVDLRTAVTIAAEMPGRFPTDRASILINYATTLGYLESFPEAIEAAELALELDRQRFAEGHPEITTDKQVLEGLHAMRATATRL</sequence>
<reference evidence="3 4" key="1">
    <citation type="journal article" date="2001" name="Int. J. Syst. Evol. Microbiol.">
        <title>Agreia bicolorata gen. nov., sp. nov., to accommodate actinobacteria isolated from narrow reed grass infected by the nematode Heteroanguina graminophila.</title>
        <authorList>
            <person name="Evtushenko L.I."/>
            <person name="Dorofeeva L.V."/>
            <person name="Dobrovolskaya T.G."/>
            <person name="Streshinskaya G.M."/>
            <person name="Subbotin S.A."/>
            <person name="Tiedje J.M."/>
        </authorList>
    </citation>
    <scope>NUCLEOTIDE SEQUENCE [LARGE SCALE GENOMIC DNA]</scope>
    <source>
        <strain evidence="3 4">VKM Ac-1804</strain>
    </source>
</reference>
<feature type="region of interest" description="Disordered" evidence="1">
    <location>
        <begin position="198"/>
        <end position="221"/>
    </location>
</feature>
<accession>A0ABR5CGX6</accession>
<evidence type="ECO:0000313" key="3">
    <source>
        <dbReference type="EMBL" id="KJC64894.1"/>
    </source>
</evidence>
<dbReference type="Pfam" id="PF14130">
    <property type="entry name" value="Cap4_nuclease"/>
    <property type="match status" value="1"/>
</dbReference>
<dbReference type="EMBL" id="JYFC01000002">
    <property type="protein sequence ID" value="KJC64894.1"/>
    <property type="molecule type" value="Genomic_DNA"/>
</dbReference>
<dbReference type="Gene3D" id="1.25.40.10">
    <property type="entry name" value="Tetratricopeptide repeat domain"/>
    <property type="match status" value="1"/>
</dbReference>
<keyword evidence="4" id="KW-1185">Reference proteome</keyword>
<dbReference type="SUPFAM" id="SSF52540">
    <property type="entry name" value="P-loop containing nucleoside triphosphate hydrolases"/>
    <property type="match status" value="1"/>
</dbReference>
<dbReference type="InterPro" id="IPR025382">
    <property type="entry name" value="Cap4-like_endonuclease_dom"/>
</dbReference>
<dbReference type="Gene3D" id="3.40.50.300">
    <property type="entry name" value="P-loop containing nucleotide triphosphate hydrolases"/>
    <property type="match status" value="1"/>
</dbReference>
<name>A0ABR5CGX6_9MICO</name>
<dbReference type="InterPro" id="IPR027417">
    <property type="entry name" value="P-loop_NTPase"/>
</dbReference>
<gene>
    <name evidence="3" type="ORF">TZ00_04395</name>
</gene>
<feature type="domain" description="CD-NTase associated protein 4-like DNA endonuclease" evidence="2">
    <location>
        <begin position="12"/>
        <end position="85"/>
    </location>
</feature>
<evidence type="ECO:0000259" key="2">
    <source>
        <dbReference type="Pfam" id="PF14130"/>
    </source>
</evidence>
<protein>
    <recommendedName>
        <fullName evidence="2">CD-NTase associated protein 4-like DNA endonuclease domain-containing protein</fullName>
    </recommendedName>
</protein>
<proteinExistence type="predicted"/>
<evidence type="ECO:0000313" key="4">
    <source>
        <dbReference type="Proteomes" id="UP000032503"/>
    </source>
</evidence>
<dbReference type="RefSeq" id="WP_044439628.1">
    <property type="nucleotide sequence ID" value="NZ_JYFC01000002.1"/>
</dbReference>
<comment type="caution">
    <text evidence="3">The sequence shown here is derived from an EMBL/GenBank/DDBJ whole genome shotgun (WGS) entry which is preliminary data.</text>
</comment>
<dbReference type="InterPro" id="IPR011990">
    <property type="entry name" value="TPR-like_helical_dom_sf"/>
</dbReference>
<evidence type="ECO:0000256" key="1">
    <source>
        <dbReference type="SAM" id="MobiDB-lite"/>
    </source>
</evidence>
<dbReference type="Proteomes" id="UP000032503">
    <property type="component" value="Unassembled WGS sequence"/>
</dbReference>
<organism evidence="3 4">
    <name type="scientific">Agreia bicolorata</name>
    <dbReference type="NCBI Taxonomy" id="110935"/>
    <lineage>
        <taxon>Bacteria</taxon>
        <taxon>Bacillati</taxon>
        <taxon>Actinomycetota</taxon>
        <taxon>Actinomycetes</taxon>
        <taxon>Micrococcales</taxon>
        <taxon>Microbacteriaceae</taxon>
        <taxon>Agreia</taxon>
    </lineage>
</organism>